<dbReference type="SUPFAM" id="SSF52467">
    <property type="entry name" value="DHS-like NAD/FAD-binding domain"/>
    <property type="match status" value="1"/>
</dbReference>
<evidence type="ECO:0000313" key="2">
    <source>
        <dbReference type="Proteomes" id="UP000228930"/>
    </source>
</evidence>
<accession>A0A2M6UH91</accession>
<comment type="caution">
    <text evidence="1">The sequence shown here is derived from an EMBL/GenBank/DDBJ whole genome shotgun (WGS) entry which is preliminary data.</text>
</comment>
<dbReference type="Proteomes" id="UP000228930">
    <property type="component" value="Unassembled WGS sequence"/>
</dbReference>
<gene>
    <name evidence="1" type="ORF">TSA1_26370</name>
</gene>
<keyword evidence="2" id="KW-1185">Reference proteome</keyword>
<dbReference type="InterPro" id="IPR029035">
    <property type="entry name" value="DHS-like_NAD/FAD-binding_dom"/>
</dbReference>
<sequence length="307" mass="34554">MTFMLLTGAGFSHNWGAPLASQVFSSVLSDRDIDGETRERLIASGGAFEAVMADFQISSDPEDQKRYEALLTSVVGIFNGMNQSFMQTQFEFENPPSVQHSMAAFLSRFHAIFTLNQDTLLEQHYNPHIGPPMNWGHLQCPGMRYLQPYTPTGSRHDKFAIMEPHPPFATIPGSGAQPYVKLHGSVNWVESNRGKRIIIMGGAKAISIGRFPVLTWYHDEFRRMLARPSARLMVIGYSFSDEHINDAIVDGLASHLKLFVVDPTPFQAIDRDKRIDRKQIIGMMNTPLKDIFGGNRYAHTEISKFFS</sequence>
<reference evidence="1 2" key="1">
    <citation type="submission" date="2015-06" db="EMBL/GenBank/DDBJ databases">
        <title>Comparative genome analysis of nirS-carrying Bradyrhizobium sp. strains.</title>
        <authorList>
            <person name="Ishii S."/>
            <person name="Jang J."/>
            <person name="Nishizawa T."/>
            <person name="Senoo K."/>
        </authorList>
    </citation>
    <scope>NUCLEOTIDE SEQUENCE [LARGE SCALE GENOMIC DNA]</scope>
    <source>
        <strain evidence="1 2">TSA1</strain>
    </source>
</reference>
<name>A0A2M6UH91_9BRAD</name>
<evidence type="ECO:0000313" key="1">
    <source>
        <dbReference type="EMBL" id="PIT03905.1"/>
    </source>
</evidence>
<dbReference type="Pfam" id="PF13289">
    <property type="entry name" value="SIR2_2"/>
    <property type="match status" value="1"/>
</dbReference>
<protein>
    <submittedName>
        <fullName evidence="1">Uncharacterized protein</fullName>
    </submittedName>
</protein>
<organism evidence="1 2">
    <name type="scientific">Bradyrhizobium nitroreducens</name>
    <dbReference type="NCBI Taxonomy" id="709803"/>
    <lineage>
        <taxon>Bacteria</taxon>
        <taxon>Pseudomonadati</taxon>
        <taxon>Pseudomonadota</taxon>
        <taxon>Alphaproteobacteria</taxon>
        <taxon>Hyphomicrobiales</taxon>
        <taxon>Nitrobacteraceae</taxon>
        <taxon>Bradyrhizobium</taxon>
    </lineage>
</organism>
<dbReference type="RefSeq" id="WP_100179031.1">
    <property type="nucleotide sequence ID" value="NZ_LFJC01000003.1"/>
</dbReference>
<dbReference type="EMBL" id="LFJC01000003">
    <property type="protein sequence ID" value="PIT03905.1"/>
    <property type="molecule type" value="Genomic_DNA"/>
</dbReference>
<dbReference type="AlphaFoldDB" id="A0A2M6UH91"/>
<proteinExistence type="predicted"/>